<evidence type="ECO:0000313" key="4">
    <source>
        <dbReference type="EMBL" id="ANB16674.1"/>
    </source>
</evidence>
<dbReference type="GO" id="GO:0008962">
    <property type="term" value="F:phosphatidylglycerophosphatase activity"/>
    <property type="evidence" value="ECO:0007669"/>
    <property type="project" value="UniProtKB-EC"/>
</dbReference>
<feature type="transmembrane region" description="Helical" evidence="2">
    <location>
        <begin position="54"/>
        <end position="74"/>
    </location>
</feature>
<keyword evidence="1" id="KW-0479">Metal-binding</keyword>
<dbReference type="Proteomes" id="UP000076830">
    <property type="component" value="Chromosome"/>
</dbReference>
<comment type="cofactor">
    <cofactor evidence="1">
        <name>Mg(2+)</name>
        <dbReference type="ChEBI" id="CHEBI:18420"/>
    </cofactor>
</comment>
<keyword evidence="1" id="KW-0460">Magnesium</keyword>
<comment type="catalytic activity">
    <reaction evidence="1">
        <text>a 1,2-diacyl-sn-glycero-3-phospho-(1'-sn-glycero-3'-phosphate) + H2O = a 1,2-diacyl-sn-glycero-3-phospho-(1'-sn-glycerol) + phosphate</text>
        <dbReference type="Rhea" id="RHEA:33751"/>
        <dbReference type="ChEBI" id="CHEBI:15377"/>
        <dbReference type="ChEBI" id="CHEBI:43474"/>
        <dbReference type="ChEBI" id="CHEBI:60110"/>
        <dbReference type="ChEBI" id="CHEBI:64716"/>
        <dbReference type="EC" id="3.1.3.27"/>
    </reaction>
</comment>
<comment type="function">
    <text evidence="1">Lipid phosphatase which dephosphorylates phosphatidylglycerophosphate (PGP) to phosphatidylglycerol (PG).</text>
</comment>
<proteinExistence type="predicted"/>
<feature type="transmembrane region" description="Helical" evidence="2">
    <location>
        <begin position="141"/>
        <end position="163"/>
    </location>
</feature>
<dbReference type="OrthoDB" id="9804091at2"/>
<dbReference type="KEGG" id="dko:I596_638"/>
<dbReference type="PIRSF" id="PIRSF006162">
    <property type="entry name" value="PgpA"/>
    <property type="match status" value="1"/>
</dbReference>
<evidence type="ECO:0000256" key="1">
    <source>
        <dbReference type="PIRNR" id="PIRNR006162"/>
    </source>
</evidence>
<keyword evidence="1" id="KW-0997">Cell inner membrane</keyword>
<keyword evidence="1 2" id="KW-0812">Transmembrane</keyword>
<keyword evidence="1" id="KW-0443">Lipid metabolism</keyword>
<keyword evidence="1" id="KW-1003">Cell membrane</keyword>
<dbReference type="SUPFAM" id="SSF101307">
    <property type="entry name" value="YutG-like"/>
    <property type="match status" value="1"/>
</dbReference>
<dbReference type="EMBL" id="CP015249">
    <property type="protein sequence ID" value="ANB16674.1"/>
    <property type="molecule type" value="Genomic_DNA"/>
</dbReference>
<keyword evidence="1" id="KW-0442">Lipid degradation</keyword>
<dbReference type="GO" id="GO:0009395">
    <property type="term" value="P:phospholipid catabolic process"/>
    <property type="evidence" value="ECO:0007669"/>
    <property type="project" value="UniProtKB-KW"/>
</dbReference>
<sequence>MRLDAAQRRAVLGHPAGWIASGFGSGFSPFASGTAGSAVAVLLWLPLSGCPLPVYLAGLVAAFALGVWASHVVVKRLGLEDPGVIVWDEFVGQWITLLPLLALPLHWGWIAAAFFLFRLFDVWKPWPVSWADRSVEGGLGVMLDDVLAGVYAALVLGLALYALS</sequence>
<evidence type="ECO:0000256" key="2">
    <source>
        <dbReference type="SAM" id="Phobius"/>
    </source>
</evidence>
<dbReference type="PATRIC" id="fig|1300342.3.peg.627"/>
<keyword evidence="1" id="KW-0378">Hydrolase</keyword>
<dbReference type="GO" id="GO:0005886">
    <property type="term" value="C:plasma membrane"/>
    <property type="evidence" value="ECO:0007669"/>
    <property type="project" value="UniProtKB-SubCell"/>
</dbReference>
<gene>
    <name evidence="4" type="ORF">I596_638</name>
</gene>
<name>A0A167GKX1_9GAMM</name>
<protein>
    <recommendedName>
        <fullName evidence="1">Phosphatidylglycerophosphatase A</fullName>
        <ecNumber evidence="1">3.1.3.27</ecNumber>
    </recommendedName>
    <alternativeName>
        <fullName evidence="1">Phosphatidylglycerolphosphate phosphatase A</fullName>
    </alternativeName>
</protein>
<dbReference type="STRING" id="1300342.I596_638"/>
<feature type="transmembrane region" description="Helical" evidence="2">
    <location>
        <begin position="94"/>
        <end position="120"/>
    </location>
</feature>
<dbReference type="UniPathway" id="UPA00084">
    <property type="reaction ID" value="UER00504"/>
</dbReference>
<evidence type="ECO:0000259" key="3">
    <source>
        <dbReference type="Pfam" id="PF04608"/>
    </source>
</evidence>
<keyword evidence="1" id="KW-1208">Phospholipid metabolism</keyword>
<dbReference type="Pfam" id="PF04608">
    <property type="entry name" value="PgpA"/>
    <property type="match status" value="1"/>
</dbReference>
<dbReference type="InterPro" id="IPR026037">
    <property type="entry name" value="PgpA"/>
</dbReference>
<comment type="subcellular location">
    <subcellularLocation>
        <location evidence="1">Cell inner membrane</location>
        <topology evidence="1">Multi-pass membrane protein</topology>
    </subcellularLocation>
</comment>
<keyword evidence="5" id="KW-1185">Reference proteome</keyword>
<comment type="pathway">
    <text evidence="1">Phospholipid metabolism; phosphatidylglycerol biosynthesis; phosphatidylglycerol from CDP-diacylglycerol: step 2/2.</text>
</comment>
<reference evidence="4 5" key="1">
    <citation type="submission" date="2016-04" db="EMBL/GenBank/DDBJ databases">
        <title>Complete genome sequence of Dokdonella koreensis DS-123T.</title>
        <authorList>
            <person name="Kim J.F."/>
            <person name="Lee H."/>
            <person name="Kwak M.-J."/>
        </authorList>
    </citation>
    <scope>NUCLEOTIDE SEQUENCE [LARGE SCALE GENOMIC DNA]</scope>
    <source>
        <strain evidence="4 5">DS-123</strain>
    </source>
</reference>
<keyword evidence="1 2" id="KW-0472">Membrane</keyword>
<dbReference type="GO" id="GO:0006655">
    <property type="term" value="P:phosphatidylglycerol biosynthetic process"/>
    <property type="evidence" value="ECO:0007669"/>
    <property type="project" value="UniProtKB-UniPathway"/>
</dbReference>
<evidence type="ECO:0000313" key="5">
    <source>
        <dbReference type="Proteomes" id="UP000076830"/>
    </source>
</evidence>
<dbReference type="AlphaFoldDB" id="A0A167GKX1"/>
<dbReference type="CDD" id="cd06971">
    <property type="entry name" value="PgpA"/>
    <property type="match status" value="1"/>
</dbReference>
<feature type="transmembrane region" description="Helical" evidence="2">
    <location>
        <begin position="27"/>
        <end position="47"/>
    </location>
</feature>
<dbReference type="InterPro" id="IPR036681">
    <property type="entry name" value="PgpA-like_sf"/>
</dbReference>
<keyword evidence="2" id="KW-1133">Transmembrane helix</keyword>
<accession>A0A167GKX1</accession>
<dbReference type="PANTHER" id="PTHR36305:SF1">
    <property type="entry name" value="PHOSPHATIDYLGLYCEROPHOSPHATASE A"/>
    <property type="match status" value="1"/>
</dbReference>
<dbReference type="InterPro" id="IPR007686">
    <property type="entry name" value="YutG/PgpA"/>
</dbReference>
<organism evidence="4 5">
    <name type="scientific">Dokdonella koreensis DS-123</name>
    <dbReference type="NCBI Taxonomy" id="1300342"/>
    <lineage>
        <taxon>Bacteria</taxon>
        <taxon>Pseudomonadati</taxon>
        <taxon>Pseudomonadota</taxon>
        <taxon>Gammaproteobacteria</taxon>
        <taxon>Lysobacterales</taxon>
        <taxon>Rhodanobacteraceae</taxon>
        <taxon>Dokdonella</taxon>
    </lineage>
</organism>
<dbReference type="EC" id="3.1.3.27" evidence="1"/>
<keyword evidence="1" id="KW-0595">Phospholipid degradation</keyword>
<dbReference type="PANTHER" id="PTHR36305">
    <property type="entry name" value="PHOSPHATIDYLGLYCEROPHOSPHATASE A"/>
    <property type="match status" value="1"/>
</dbReference>
<feature type="domain" description="YutG/PgpA" evidence="3">
    <location>
        <begin position="18"/>
        <end position="158"/>
    </location>
</feature>
<dbReference type="GO" id="GO:0046872">
    <property type="term" value="F:metal ion binding"/>
    <property type="evidence" value="ECO:0007669"/>
    <property type="project" value="UniProtKB-KW"/>
</dbReference>
<dbReference type="RefSeq" id="WP_067643977.1">
    <property type="nucleotide sequence ID" value="NZ_CP015249.1"/>
</dbReference>